<organism evidence="2 3">
    <name type="scientific">Agromyces flavus</name>
    <dbReference type="NCBI Taxonomy" id="589382"/>
    <lineage>
        <taxon>Bacteria</taxon>
        <taxon>Bacillati</taxon>
        <taxon>Actinomycetota</taxon>
        <taxon>Actinomycetes</taxon>
        <taxon>Micrococcales</taxon>
        <taxon>Microbacteriaceae</taxon>
        <taxon>Agromyces</taxon>
    </lineage>
</organism>
<sequence length="36" mass="3847">MLATMIALGLLAATAVAGASVQFRRDGYRRTPTLPR</sequence>
<reference evidence="1" key="3">
    <citation type="submission" date="2022-06" db="EMBL/GenBank/DDBJ databases">
        <title>Genomic Encyclopedia of Type Strains, Phase III (KMG-III): the genomes of soil and plant-associated and newly described type strains.</title>
        <authorList>
            <person name="Whitman W."/>
        </authorList>
    </citation>
    <scope>NUCLEOTIDE SEQUENCE</scope>
    <source>
        <strain evidence="1">CPCC 202695</strain>
    </source>
</reference>
<dbReference type="EMBL" id="LT629755">
    <property type="protein sequence ID" value="SDT13237.1"/>
    <property type="molecule type" value="Genomic_DNA"/>
</dbReference>
<evidence type="ECO:0000313" key="4">
    <source>
        <dbReference type="Proteomes" id="UP000893823"/>
    </source>
</evidence>
<accession>A0A1H1XVI2</accession>
<reference evidence="3" key="2">
    <citation type="submission" date="2016-10" db="EMBL/GenBank/DDBJ databases">
        <authorList>
            <person name="Varghese N."/>
            <person name="Submissions S."/>
        </authorList>
    </citation>
    <scope>NUCLEOTIDE SEQUENCE [LARGE SCALE GENOMIC DNA]</scope>
    <source>
        <strain evidence="3">CPCC 202695</strain>
    </source>
</reference>
<reference evidence="2" key="1">
    <citation type="submission" date="2016-10" db="EMBL/GenBank/DDBJ databases">
        <authorList>
            <person name="de Groot N.N."/>
        </authorList>
    </citation>
    <scope>NUCLEOTIDE SEQUENCE [LARGE SCALE GENOMIC DNA]</scope>
    <source>
        <strain evidence="2">CPCC 202695</strain>
    </source>
</reference>
<dbReference type="Proteomes" id="UP000893823">
    <property type="component" value="Unassembled WGS sequence"/>
</dbReference>
<evidence type="ECO:0000313" key="2">
    <source>
        <dbReference type="EMBL" id="SDT13237.1"/>
    </source>
</evidence>
<keyword evidence="4" id="KW-1185">Reference proteome</keyword>
<protein>
    <submittedName>
        <fullName evidence="2">Uncharacterized protein</fullName>
    </submittedName>
</protein>
<name>A0A1H1XVI2_9MICO</name>
<dbReference type="EMBL" id="SODL02000001">
    <property type="protein sequence ID" value="MCP2366521.1"/>
    <property type="molecule type" value="Genomic_DNA"/>
</dbReference>
<dbReference type="AlphaFoldDB" id="A0A1H1XVI2"/>
<dbReference type="Proteomes" id="UP000199482">
    <property type="component" value="Chromosome I"/>
</dbReference>
<gene>
    <name evidence="1" type="ORF">BCL57_000663</name>
    <name evidence="2" type="ORF">SAMN04489721_2593</name>
</gene>
<dbReference type="STRING" id="589382.SAMN04489721_2593"/>
<evidence type="ECO:0000313" key="3">
    <source>
        <dbReference type="Proteomes" id="UP000199482"/>
    </source>
</evidence>
<evidence type="ECO:0000313" key="1">
    <source>
        <dbReference type="EMBL" id="MCP2366521.1"/>
    </source>
</evidence>
<proteinExistence type="predicted"/>